<protein>
    <submittedName>
        <fullName evidence="1">Uncharacterized protein</fullName>
    </submittedName>
</protein>
<proteinExistence type="predicted"/>
<evidence type="ECO:0000313" key="1">
    <source>
        <dbReference type="EMBL" id="GGC74134.1"/>
    </source>
</evidence>
<reference evidence="1" key="2">
    <citation type="submission" date="2020-09" db="EMBL/GenBank/DDBJ databases">
        <authorList>
            <person name="Sun Q."/>
            <person name="Zhou Y."/>
        </authorList>
    </citation>
    <scope>NUCLEOTIDE SEQUENCE</scope>
    <source>
        <strain evidence="1">CGMCC 1.15478</strain>
    </source>
</reference>
<dbReference type="EMBL" id="BMJH01000003">
    <property type="protein sequence ID" value="GGC74134.1"/>
    <property type="molecule type" value="Genomic_DNA"/>
</dbReference>
<sequence>MTAPGLGGGDRRSTTADGQLTVAPDYLREVAAKFVEHAGVVSGLDPGAGVASLGACLPGSATASRCPRVRGLINQALGALATRSEVLADLARGTAEDCVVGVLRGIRGLYVFSG</sequence>
<comment type="caution">
    <text evidence="1">The sequence shown here is derived from an EMBL/GenBank/DDBJ whole genome shotgun (WGS) entry which is preliminary data.</text>
</comment>
<gene>
    <name evidence="1" type="ORF">GCM10011410_29190</name>
</gene>
<dbReference type="AlphaFoldDB" id="A0A916XIH9"/>
<evidence type="ECO:0000313" key="2">
    <source>
        <dbReference type="Proteomes" id="UP000641514"/>
    </source>
</evidence>
<organism evidence="1 2">
    <name type="scientific">Hoyosella rhizosphaerae</name>
    <dbReference type="NCBI Taxonomy" id="1755582"/>
    <lineage>
        <taxon>Bacteria</taxon>
        <taxon>Bacillati</taxon>
        <taxon>Actinomycetota</taxon>
        <taxon>Actinomycetes</taxon>
        <taxon>Mycobacteriales</taxon>
        <taxon>Hoyosellaceae</taxon>
        <taxon>Hoyosella</taxon>
    </lineage>
</organism>
<keyword evidence="2" id="KW-1185">Reference proteome</keyword>
<accession>A0A916XIH9</accession>
<reference evidence="1" key="1">
    <citation type="journal article" date="2014" name="Int. J. Syst. Evol. Microbiol.">
        <title>Complete genome sequence of Corynebacterium casei LMG S-19264T (=DSM 44701T), isolated from a smear-ripened cheese.</title>
        <authorList>
            <consortium name="US DOE Joint Genome Institute (JGI-PGF)"/>
            <person name="Walter F."/>
            <person name="Albersmeier A."/>
            <person name="Kalinowski J."/>
            <person name="Ruckert C."/>
        </authorList>
    </citation>
    <scope>NUCLEOTIDE SEQUENCE</scope>
    <source>
        <strain evidence="1">CGMCC 1.15478</strain>
    </source>
</reference>
<dbReference type="RefSeq" id="WP_188676517.1">
    <property type="nucleotide sequence ID" value="NZ_BMJH01000003.1"/>
</dbReference>
<dbReference type="Proteomes" id="UP000641514">
    <property type="component" value="Unassembled WGS sequence"/>
</dbReference>
<name>A0A916XIH9_9ACTN</name>